<dbReference type="OrthoDB" id="5582394at2759"/>
<gene>
    <name evidence="1" type="ORF">LPJ61_003068</name>
</gene>
<evidence type="ECO:0000313" key="2">
    <source>
        <dbReference type="Proteomes" id="UP001143981"/>
    </source>
</evidence>
<keyword evidence="2" id="KW-1185">Reference proteome</keyword>
<dbReference type="AlphaFoldDB" id="A0A9W7YBW6"/>
<sequence>MLDRLPASAVKLIVQYLRSWDYRQDDLLALSQVSRALRRQTVRRVWEYFTITDVVIMGHFELFAAIQPLLSRLLIADDEAIADEQWEDALEYLETMDWSHITMLSIELDSIDRSTPQCLERMLAFIHQTLGHVHEQWVGLTEDLDIAARYFAKRFDNTRELRIIGKPMKAMQAAAVAARQGGLGAAQLRLPAYSGLSVVYLDGTAADLTSIVEVVRRSHQTLQDLNIDEFTVRLAEALGMRLEAGKLEYPQLRRLAVSNQSYEEVDMLLDGSRMPTLASLYFSEAAYPSLGGRNLVAACGRVRLMGGTWPSARCLAVDGLSRGDVALVGKRMPMLQVLSIGALGSDVKLGDTSTPSVPADLDAVGVLLDTCPSLVDLRIETPEEHEDMFNNTPGFAVHYKACFPEHDGDMPLFERPFDPTHLHIVSKTHTGLRALTLNSWALTFDQLILLLARLPQLNSFEGILRFTSRFPATQSMPQKHLHLSHVGLAHNTVGRYRHMFKLNLLKFVAMLPVLRSLDVYGELEIPGLENTVARLIPGCTAGFHSLIPTWLLDAIDAGSVSPDDVRHRRIRR</sequence>
<proteinExistence type="predicted"/>
<comment type="caution">
    <text evidence="1">The sequence shown here is derived from an EMBL/GenBank/DDBJ whole genome shotgun (WGS) entry which is preliminary data.</text>
</comment>
<protein>
    <submittedName>
        <fullName evidence="1">Uncharacterized protein</fullName>
    </submittedName>
</protein>
<dbReference type="Proteomes" id="UP001143981">
    <property type="component" value="Unassembled WGS sequence"/>
</dbReference>
<name>A0A9W7YBW6_9FUNG</name>
<dbReference type="InterPro" id="IPR032675">
    <property type="entry name" value="LRR_dom_sf"/>
</dbReference>
<organism evidence="1 2">
    <name type="scientific">Coemansia biformis</name>
    <dbReference type="NCBI Taxonomy" id="1286918"/>
    <lineage>
        <taxon>Eukaryota</taxon>
        <taxon>Fungi</taxon>
        <taxon>Fungi incertae sedis</taxon>
        <taxon>Zoopagomycota</taxon>
        <taxon>Kickxellomycotina</taxon>
        <taxon>Kickxellomycetes</taxon>
        <taxon>Kickxellales</taxon>
        <taxon>Kickxellaceae</taxon>
        <taxon>Coemansia</taxon>
    </lineage>
</organism>
<evidence type="ECO:0000313" key="1">
    <source>
        <dbReference type="EMBL" id="KAJ1730334.1"/>
    </source>
</evidence>
<reference evidence="1" key="1">
    <citation type="submission" date="2022-07" db="EMBL/GenBank/DDBJ databases">
        <title>Phylogenomic reconstructions and comparative analyses of Kickxellomycotina fungi.</title>
        <authorList>
            <person name="Reynolds N.K."/>
            <person name="Stajich J.E."/>
            <person name="Barry K."/>
            <person name="Grigoriev I.V."/>
            <person name="Crous P."/>
            <person name="Smith M.E."/>
        </authorList>
    </citation>
    <scope>NUCLEOTIDE SEQUENCE</scope>
    <source>
        <strain evidence="1">BCRC 34381</strain>
    </source>
</reference>
<dbReference type="EMBL" id="JANBOI010000469">
    <property type="protein sequence ID" value="KAJ1730334.1"/>
    <property type="molecule type" value="Genomic_DNA"/>
</dbReference>
<dbReference type="Gene3D" id="3.80.10.10">
    <property type="entry name" value="Ribonuclease Inhibitor"/>
    <property type="match status" value="1"/>
</dbReference>
<accession>A0A9W7YBW6</accession>